<feature type="region of interest" description="Disordered" evidence="1">
    <location>
        <begin position="205"/>
        <end position="227"/>
    </location>
</feature>
<dbReference type="Pfam" id="PF14223">
    <property type="entry name" value="Retrotran_gag_2"/>
    <property type="match status" value="1"/>
</dbReference>
<proteinExistence type="predicted"/>
<dbReference type="CDD" id="cd09272">
    <property type="entry name" value="RNase_HI_RT_Ty1"/>
    <property type="match status" value="1"/>
</dbReference>
<gene>
    <name evidence="2" type="ORF">Tco_0941854</name>
</gene>
<dbReference type="PANTHER" id="PTHR35317:SF23">
    <property type="entry name" value="OS04G0629600 PROTEIN"/>
    <property type="match status" value="1"/>
</dbReference>
<dbReference type="EMBL" id="BQNB010015607">
    <property type="protein sequence ID" value="GJT41989.1"/>
    <property type="molecule type" value="Genomic_DNA"/>
</dbReference>
<dbReference type="PANTHER" id="PTHR35317">
    <property type="entry name" value="OS04G0629600 PROTEIN"/>
    <property type="match status" value="1"/>
</dbReference>
<feature type="compositionally biased region" description="Polar residues" evidence="1">
    <location>
        <begin position="411"/>
        <end position="421"/>
    </location>
</feature>
<evidence type="ECO:0000313" key="3">
    <source>
        <dbReference type="Proteomes" id="UP001151760"/>
    </source>
</evidence>
<keyword evidence="3" id="KW-1185">Reference proteome</keyword>
<evidence type="ECO:0000256" key="1">
    <source>
        <dbReference type="SAM" id="MobiDB-lite"/>
    </source>
</evidence>
<sequence>MLKNFGLEDSKPIKTPMSSEIKLTRNEDGESVDNTKYRGVIGVETLVYVDSDHAGDYVNRKITSGTFMGCCLTSWFSKKQTTLVISTTEVEYVSTRKSCQQALLMKPALVDYDIKLDDIPVLCDNKGAIDLMFTQCFNIVALEVSKGANSLQAEEQDIPPPTITAMKIPIIRKGEYDIWSMRMRQYICHTDHNLWDVIVNGDLEEEPAPTTGETSAPPAPKTAKQLAARRNQERVKSILLLAIPDEYLLKFHNVADAKSLWEAIKSRFGGNVESKKMQKNVLKHQFENFSTASNESLDKAYDRFQKLISQLEVHGAPISKEDINQKFLRSLPSSWNQIALIMRNKPDIDETDIDDLYNNLRVYEDELKSGDFGMDGDDLEELDLRWQVAMLTIKVKKSRRNQGRRSYGDNGRSNAPTIESSSQALVAQDGLGSYDWSNDFELEPVNYALMAISSSSSSSSSDSETSDDEEEVYGVQKVGPENQAVKTRDDKSGQNSHKQGVGFRKVKAYFVCRSTEHLIKDCNFHDKKSQESNLKNVVNTGKWESKPVWDNTKRVNHPNFSKYPHLSETFFPTCVSTRTGLHRPSINTARSVCTARPSINTARPISIVRPSISTVRPSISIVIPVCTARPSISTARHVCTARPSISTARPIYASRSIYLRMDNVRLRGSCSHINRSYYTKPAFRPKDLKQDVKTFGVKNMTTAGKRAVVNTGKGKLDTDLKKSRWVWRPKGNYLDHVSKDSGSFMLKKGNPEILLQDHAVVDSGCSSHMTGNKAYLSDYEDFNGGFVAFGSDPKGDELKFNLFSVSQMCDKKNSVLFTESECLILSPSFKLLDESQVVLRAPRKDDVYSFYSLDLKNIVPSDYNCTQDSYVAGSSGKDKGPTKEYILLPLQPHRTRIPVKDVVQDAQEKPFENALLRQGWPRFIGCC</sequence>
<comment type="caution">
    <text evidence="2">The sequence shown here is derived from an EMBL/GenBank/DDBJ whole genome shotgun (WGS) entry which is preliminary data.</text>
</comment>
<protein>
    <submittedName>
        <fullName evidence="2">Uncharacterized protein</fullName>
    </submittedName>
</protein>
<feature type="region of interest" description="Disordered" evidence="1">
    <location>
        <begin position="455"/>
        <end position="500"/>
    </location>
</feature>
<reference evidence="2" key="2">
    <citation type="submission" date="2022-01" db="EMBL/GenBank/DDBJ databases">
        <authorList>
            <person name="Yamashiro T."/>
            <person name="Shiraishi A."/>
            <person name="Satake H."/>
            <person name="Nakayama K."/>
        </authorList>
    </citation>
    <scope>NUCLEOTIDE SEQUENCE</scope>
</reference>
<dbReference type="Proteomes" id="UP001151760">
    <property type="component" value="Unassembled WGS sequence"/>
</dbReference>
<accession>A0ABQ5DT03</accession>
<evidence type="ECO:0000313" key="2">
    <source>
        <dbReference type="EMBL" id="GJT41989.1"/>
    </source>
</evidence>
<name>A0ABQ5DT03_9ASTR</name>
<feature type="region of interest" description="Disordered" evidence="1">
    <location>
        <begin position="399"/>
        <end position="421"/>
    </location>
</feature>
<reference evidence="2" key="1">
    <citation type="journal article" date="2022" name="Int. J. Mol. Sci.">
        <title>Draft Genome of Tanacetum Coccineum: Genomic Comparison of Closely Related Tanacetum-Family Plants.</title>
        <authorList>
            <person name="Yamashiro T."/>
            <person name="Shiraishi A."/>
            <person name="Nakayama K."/>
            <person name="Satake H."/>
        </authorList>
    </citation>
    <scope>NUCLEOTIDE SEQUENCE</scope>
</reference>
<organism evidence="2 3">
    <name type="scientific">Tanacetum coccineum</name>
    <dbReference type="NCBI Taxonomy" id="301880"/>
    <lineage>
        <taxon>Eukaryota</taxon>
        <taxon>Viridiplantae</taxon>
        <taxon>Streptophyta</taxon>
        <taxon>Embryophyta</taxon>
        <taxon>Tracheophyta</taxon>
        <taxon>Spermatophyta</taxon>
        <taxon>Magnoliopsida</taxon>
        <taxon>eudicotyledons</taxon>
        <taxon>Gunneridae</taxon>
        <taxon>Pentapetalae</taxon>
        <taxon>asterids</taxon>
        <taxon>campanulids</taxon>
        <taxon>Asterales</taxon>
        <taxon>Asteraceae</taxon>
        <taxon>Asteroideae</taxon>
        <taxon>Anthemideae</taxon>
        <taxon>Anthemidinae</taxon>
        <taxon>Tanacetum</taxon>
    </lineage>
</organism>